<dbReference type="PROSITE" id="PS00211">
    <property type="entry name" value="ABC_TRANSPORTER_1"/>
    <property type="match status" value="1"/>
</dbReference>
<dbReference type="PROSITE" id="PS50893">
    <property type="entry name" value="ABC_TRANSPORTER_2"/>
    <property type="match status" value="1"/>
</dbReference>
<evidence type="ECO:0000256" key="2">
    <source>
        <dbReference type="ARBA" id="ARBA00022741"/>
    </source>
</evidence>
<dbReference type="SMART" id="SM00382">
    <property type="entry name" value="AAA"/>
    <property type="match status" value="1"/>
</dbReference>
<feature type="domain" description="ABC transporter" evidence="4">
    <location>
        <begin position="5"/>
        <end position="246"/>
    </location>
</feature>
<reference evidence="5 6" key="1">
    <citation type="submission" date="2019-07" db="EMBL/GenBank/DDBJ databases">
        <title>Whole genome shotgun sequence of Pseudonocardia sulfidoxydans NBRC 16205.</title>
        <authorList>
            <person name="Hosoyama A."/>
            <person name="Uohara A."/>
            <person name="Ohji S."/>
            <person name="Ichikawa N."/>
        </authorList>
    </citation>
    <scope>NUCLEOTIDE SEQUENCE [LARGE SCALE GENOMIC DNA]</scope>
    <source>
        <strain evidence="5 6">NBRC 16205</strain>
    </source>
</reference>
<evidence type="ECO:0000256" key="3">
    <source>
        <dbReference type="ARBA" id="ARBA00022840"/>
    </source>
</evidence>
<comment type="caution">
    <text evidence="5">The sequence shown here is derived from an EMBL/GenBank/DDBJ whole genome shotgun (WGS) entry which is preliminary data.</text>
</comment>
<keyword evidence="6" id="KW-1185">Reference proteome</keyword>
<dbReference type="CDD" id="cd03219">
    <property type="entry name" value="ABC_Mj1267_LivG_branched"/>
    <property type="match status" value="1"/>
</dbReference>
<dbReference type="Proteomes" id="UP000321685">
    <property type="component" value="Unassembled WGS sequence"/>
</dbReference>
<dbReference type="AlphaFoldDB" id="A0A511DH33"/>
<dbReference type="InterPro" id="IPR027417">
    <property type="entry name" value="P-loop_NTPase"/>
</dbReference>
<evidence type="ECO:0000313" key="6">
    <source>
        <dbReference type="Proteomes" id="UP000321685"/>
    </source>
</evidence>
<proteinExistence type="predicted"/>
<gene>
    <name evidence="5" type="ORF">PSU4_20180</name>
</gene>
<dbReference type="InterPro" id="IPR051120">
    <property type="entry name" value="ABC_AA/LPS_Transport"/>
</dbReference>
<dbReference type="InterPro" id="IPR032823">
    <property type="entry name" value="BCA_ABC_TP_C"/>
</dbReference>
<dbReference type="GO" id="GO:0005524">
    <property type="term" value="F:ATP binding"/>
    <property type="evidence" value="ECO:0007669"/>
    <property type="project" value="UniProtKB-KW"/>
</dbReference>
<accession>A0A511DH33</accession>
<dbReference type="Gene3D" id="3.40.50.300">
    <property type="entry name" value="P-loop containing nucleotide triphosphate hydrolases"/>
    <property type="match status" value="1"/>
</dbReference>
<keyword evidence="2" id="KW-0547">Nucleotide-binding</keyword>
<name>A0A511DH33_9PSEU</name>
<dbReference type="GO" id="GO:0016887">
    <property type="term" value="F:ATP hydrolysis activity"/>
    <property type="evidence" value="ECO:0007669"/>
    <property type="project" value="InterPro"/>
</dbReference>
<evidence type="ECO:0000256" key="1">
    <source>
        <dbReference type="ARBA" id="ARBA00022448"/>
    </source>
</evidence>
<dbReference type="PANTHER" id="PTHR45772:SF4">
    <property type="entry name" value="ABC TRANSPORTER ATP-BINDING PROTEIN"/>
    <property type="match status" value="1"/>
</dbReference>
<sequence length="253" mass="26494">MSDGLHARELTVRYGGLVANSEVSVDVAPGEIVGLIGPNGAGKTTFVDALTGFAPMTGEIELDGIRIENLPPHERRAAGLSRTWQSGELFGNLSTTENLLVAARSAGWTSLARDVFGRRRRNGRDVVGAALEMVGLTDIADTLARDLSLGQQKLVGVARAAAGGCTVLLLDEPAAGLDSMESRALAQRLRAIADAGPGILLIDHDMSLVLTVCDRVTVLEFGKQIFTGDPTAARTDPRVVAAYLGTPTEVGHG</sequence>
<evidence type="ECO:0000313" key="5">
    <source>
        <dbReference type="EMBL" id="GEL23064.1"/>
    </source>
</evidence>
<dbReference type="GO" id="GO:0005886">
    <property type="term" value="C:plasma membrane"/>
    <property type="evidence" value="ECO:0007669"/>
    <property type="project" value="TreeGrafter"/>
</dbReference>
<organism evidence="5 6">
    <name type="scientific">Pseudonocardia sulfidoxydans NBRC 16205</name>
    <dbReference type="NCBI Taxonomy" id="1223511"/>
    <lineage>
        <taxon>Bacteria</taxon>
        <taxon>Bacillati</taxon>
        <taxon>Actinomycetota</taxon>
        <taxon>Actinomycetes</taxon>
        <taxon>Pseudonocardiales</taxon>
        <taxon>Pseudonocardiaceae</taxon>
        <taxon>Pseudonocardia</taxon>
    </lineage>
</organism>
<keyword evidence="3" id="KW-0067">ATP-binding</keyword>
<dbReference type="OrthoDB" id="8724465at2"/>
<dbReference type="EMBL" id="BJVJ01000015">
    <property type="protein sequence ID" value="GEL23064.1"/>
    <property type="molecule type" value="Genomic_DNA"/>
</dbReference>
<dbReference type="PANTHER" id="PTHR45772">
    <property type="entry name" value="CONSERVED COMPONENT OF ABC TRANSPORTER FOR NATURAL AMINO ACIDS-RELATED"/>
    <property type="match status" value="1"/>
</dbReference>
<protein>
    <recommendedName>
        <fullName evidence="4">ABC transporter domain-containing protein</fullName>
    </recommendedName>
</protein>
<evidence type="ECO:0000259" key="4">
    <source>
        <dbReference type="PROSITE" id="PS50893"/>
    </source>
</evidence>
<dbReference type="InterPro" id="IPR017871">
    <property type="entry name" value="ABC_transporter-like_CS"/>
</dbReference>
<dbReference type="InterPro" id="IPR003439">
    <property type="entry name" value="ABC_transporter-like_ATP-bd"/>
</dbReference>
<dbReference type="Pfam" id="PF12399">
    <property type="entry name" value="BCA_ABC_TP_C"/>
    <property type="match status" value="1"/>
</dbReference>
<dbReference type="RefSeq" id="WP_147105445.1">
    <property type="nucleotide sequence ID" value="NZ_BJVJ01000015.1"/>
</dbReference>
<dbReference type="InterPro" id="IPR003593">
    <property type="entry name" value="AAA+_ATPase"/>
</dbReference>
<dbReference type="SUPFAM" id="SSF52540">
    <property type="entry name" value="P-loop containing nucleoside triphosphate hydrolases"/>
    <property type="match status" value="1"/>
</dbReference>
<dbReference type="Pfam" id="PF00005">
    <property type="entry name" value="ABC_tran"/>
    <property type="match status" value="1"/>
</dbReference>
<keyword evidence="1" id="KW-0813">Transport</keyword>